<feature type="compositionally biased region" description="Polar residues" evidence="1">
    <location>
        <begin position="84"/>
        <end position="110"/>
    </location>
</feature>
<protein>
    <submittedName>
        <fullName evidence="2">Uncharacterized protein</fullName>
    </submittedName>
</protein>
<organism evidence="2 3">
    <name type="scientific">Ilyodon furcidens</name>
    <name type="common">goldbreast splitfin</name>
    <dbReference type="NCBI Taxonomy" id="33524"/>
    <lineage>
        <taxon>Eukaryota</taxon>
        <taxon>Metazoa</taxon>
        <taxon>Chordata</taxon>
        <taxon>Craniata</taxon>
        <taxon>Vertebrata</taxon>
        <taxon>Euteleostomi</taxon>
        <taxon>Actinopterygii</taxon>
        <taxon>Neopterygii</taxon>
        <taxon>Teleostei</taxon>
        <taxon>Neoteleostei</taxon>
        <taxon>Acanthomorphata</taxon>
        <taxon>Ovalentaria</taxon>
        <taxon>Atherinomorphae</taxon>
        <taxon>Cyprinodontiformes</taxon>
        <taxon>Goodeidae</taxon>
        <taxon>Ilyodon</taxon>
    </lineage>
</organism>
<accession>A0ABV0V364</accession>
<proteinExistence type="predicted"/>
<feature type="region of interest" description="Disordered" evidence="1">
    <location>
        <begin position="1"/>
        <end position="130"/>
    </location>
</feature>
<evidence type="ECO:0000313" key="3">
    <source>
        <dbReference type="Proteomes" id="UP001482620"/>
    </source>
</evidence>
<feature type="non-terminal residue" evidence="2">
    <location>
        <position position="1"/>
    </location>
</feature>
<gene>
    <name evidence="2" type="ORF">ILYODFUR_012025</name>
</gene>
<reference evidence="2 3" key="1">
    <citation type="submission" date="2021-06" db="EMBL/GenBank/DDBJ databases">
        <authorList>
            <person name="Palmer J.M."/>
        </authorList>
    </citation>
    <scope>NUCLEOTIDE SEQUENCE [LARGE SCALE GENOMIC DNA]</scope>
    <source>
        <strain evidence="3">if_2019</strain>
        <tissue evidence="2">Muscle</tissue>
    </source>
</reference>
<name>A0ABV0V364_9TELE</name>
<comment type="caution">
    <text evidence="2">The sequence shown here is derived from an EMBL/GenBank/DDBJ whole genome shotgun (WGS) entry which is preliminary data.</text>
</comment>
<sequence>SPSDNSRTFGLTPVRPLETPSHKQCNGDLRLNPHWRPQSPKSPKSPKVLRLSLQESLSMRAKLLGSDSNENGDAMDDFEEYRPSTPTSASTQNGSSSKDSLQLPLSQGDSGSEEGGYSPAGSPMPERGPLGSMIKNTHRALLGSGSLMASVALGRGLDVPPRVPPRTNPPSSEDRISFELEISHPRPLITDPPVVDDLITFSTSEPLPKPLLDLALQYQELKPLPLTPPPPNPRERSGPRTPQIQHSPPSPGTPLQQDGASPGDWNASSTSSNGELSNEGWEHRPDRRRRSSYGLHASQLGQCVFSSQNGTPAVFQVEVSYMRGCRPEQAVTSRYFKSSARKYEGNSAVKFCSTSLCFSEVPF</sequence>
<feature type="region of interest" description="Disordered" evidence="1">
    <location>
        <begin position="222"/>
        <end position="290"/>
    </location>
</feature>
<evidence type="ECO:0000313" key="2">
    <source>
        <dbReference type="EMBL" id="MEQ2251544.1"/>
    </source>
</evidence>
<feature type="compositionally biased region" description="Polar residues" evidence="1">
    <location>
        <begin position="266"/>
        <end position="276"/>
    </location>
</feature>
<dbReference type="Proteomes" id="UP001482620">
    <property type="component" value="Unassembled WGS sequence"/>
</dbReference>
<evidence type="ECO:0000256" key="1">
    <source>
        <dbReference type="SAM" id="MobiDB-lite"/>
    </source>
</evidence>
<dbReference type="EMBL" id="JAHRIQ010093611">
    <property type="protein sequence ID" value="MEQ2251544.1"/>
    <property type="molecule type" value="Genomic_DNA"/>
</dbReference>
<feature type="compositionally biased region" description="Polar residues" evidence="1">
    <location>
        <begin position="242"/>
        <end position="259"/>
    </location>
</feature>
<keyword evidence="3" id="KW-1185">Reference proteome</keyword>